<reference evidence="2" key="1">
    <citation type="submission" date="2013-12" db="EMBL/GenBank/DDBJ databases">
        <title>The Genome Sequence of Aphanomyces astaci APO3.</title>
        <authorList>
            <consortium name="The Broad Institute Genomics Platform"/>
            <person name="Russ C."/>
            <person name="Tyler B."/>
            <person name="van West P."/>
            <person name="Dieguez-Uribeondo J."/>
            <person name="Young S.K."/>
            <person name="Zeng Q."/>
            <person name="Gargeya S."/>
            <person name="Fitzgerald M."/>
            <person name="Abouelleil A."/>
            <person name="Alvarado L."/>
            <person name="Chapman S.B."/>
            <person name="Gainer-Dewar J."/>
            <person name="Goldberg J."/>
            <person name="Griggs A."/>
            <person name="Gujja S."/>
            <person name="Hansen M."/>
            <person name="Howarth C."/>
            <person name="Imamovic A."/>
            <person name="Ireland A."/>
            <person name="Larimer J."/>
            <person name="McCowan C."/>
            <person name="Murphy C."/>
            <person name="Pearson M."/>
            <person name="Poon T.W."/>
            <person name="Priest M."/>
            <person name="Roberts A."/>
            <person name="Saif S."/>
            <person name="Shea T."/>
            <person name="Sykes S."/>
            <person name="Wortman J."/>
            <person name="Nusbaum C."/>
            <person name="Birren B."/>
        </authorList>
    </citation>
    <scope>NUCLEOTIDE SEQUENCE [LARGE SCALE GENOMIC DNA]</scope>
    <source>
        <strain evidence="2">APO3</strain>
    </source>
</reference>
<gene>
    <name evidence="2" type="ORF">H257_12874</name>
</gene>
<name>W4FX56_APHAT</name>
<evidence type="ECO:0000313" key="2">
    <source>
        <dbReference type="EMBL" id="ETV72090.1"/>
    </source>
</evidence>
<feature type="compositionally biased region" description="Basic and acidic residues" evidence="1">
    <location>
        <begin position="93"/>
        <end position="108"/>
    </location>
</feature>
<dbReference type="RefSeq" id="XP_009838533.1">
    <property type="nucleotide sequence ID" value="XM_009840231.1"/>
</dbReference>
<accession>W4FX56</accession>
<dbReference type="GeneID" id="20814870"/>
<sequence>MILDSSDKSKRGVTSRTERLAILEFLRTPDNFALMTGQATNGKAMKGYDGYVASYRCGLHWTGTNNSGRGLTDVDYKKKNFGKYYGESFASDDTNHDEQDPEADKTTLKELSNGADDPEDDDYWAENDAEDSGQQRGTPAKRKWIDERGKATKRDAKMDCRINSPSSKGG</sequence>
<feature type="compositionally biased region" description="Acidic residues" evidence="1">
    <location>
        <begin position="116"/>
        <end position="131"/>
    </location>
</feature>
<dbReference type="EMBL" id="KI913156">
    <property type="protein sequence ID" value="ETV72090.1"/>
    <property type="molecule type" value="Genomic_DNA"/>
</dbReference>
<dbReference type="VEuPathDB" id="FungiDB:H257_12874"/>
<feature type="compositionally biased region" description="Basic and acidic residues" evidence="1">
    <location>
        <begin position="143"/>
        <end position="160"/>
    </location>
</feature>
<protein>
    <submittedName>
        <fullName evidence="2">Uncharacterized protein</fullName>
    </submittedName>
</protein>
<feature type="region of interest" description="Disordered" evidence="1">
    <location>
        <begin position="87"/>
        <end position="170"/>
    </location>
</feature>
<organism evidence="2">
    <name type="scientific">Aphanomyces astaci</name>
    <name type="common">Crayfish plague agent</name>
    <dbReference type="NCBI Taxonomy" id="112090"/>
    <lineage>
        <taxon>Eukaryota</taxon>
        <taxon>Sar</taxon>
        <taxon>Stramenopiles</taxon>
        <taxon>Oomycota</taxon>
        <taxon>Saprolegniomycetes</taxon>
        <taxon>Saprolegniales</taxon>
        <taxon>Verrucalvaceae</taxon>
        <taxon>Aphanomyces</taxon>
    </lineage>
</organism>
<dbReference type="AlphaFoldDB" id="W4FX56"/>
<evidence type="ECO:0000256" key="1">
    <source>
        <dbReference type="SAM" id="MobiDB-lite"/>
    </source>
</evidence>
<proteinExistence type="predicted"/>